<dbReference type="EC" id="1.14.99.-" evidence="9"/>
<feature type="domain" description="Amine oxidase" evidence="7">
    <location>
        <begin position="15"/>
        <end position="489"/>
    </location>
</feature>
<evidence type="ECO:0000256" key="4">
    <source>
        <dbReference type="ARBA" id="ARBA00038322"/>
    </source>
</evidence>
<reference evidence="8 10" key="1">
    <citation type="submission" date="2017-03" db="EMBL/GenBank/DDBJ databases">
        <title>The whole genome sequencing and assembly of Lysinibacillus sphaericus DSM 28T strain.</title>
        <authorList>
            <person name="Lee Y.-J."/>
            <person name="Yi H."/>
            <person name="Bahn Y.-S."/>
            <person name="Kim J.F."/>
            <person name="Lee D.-W."/>
        </authorList>
    </citation>
    <scope>NUCLEOTIDE SEQUENCE [LARGE SCALE GENOMIC DNA]</scope>
    <source>
        <strain evidence="8 10">DSM 28</strain>
    </source>
</reference>
<dbReference type="InterPro" id="IPR036188">
    <property type="entry name" value="FAD/NAD-bd_sf"/>
</dbReference>
<evidence type="ECO:0000259" key="7">
    <source>
        <dbReference type="Pfam" id="PF01593"/>
    </source>
</evidence>
<dbReference type="PANTHER" id="PTHR43734:SF1">
    <property type="entry name" value="PHYTOENE DESATURASE"/>
    <property type="match status" value="1"/>
</dbReference>
<sequence>MKKNKEIIIIGAGPGGLASAMLLTAKGFNVKVFEKKNYIGGRTSEIQLGEYKFDMGPTFLNMLYIVEEIFELTGRNIHDYIELIDLNPMYELIFSDKKIKMTRDRNEMIRQMNELFPGNEGSYERYMKETNRKLEKLAPVLQTSMNRFTDLLQPKVLKALGELEVGKSLIDTLSRYYKQEELQLAFTFQAKYLGMSPWESPGAFSILSYIEHAYGVYHVKGGLNKLTQAMAKVVRENNGEIFTGTGVSKLWLDGRKVRGVILENGEKVAADDVIINGDFAHAMTNLVEPGVLKKYSKEKLDKKKYSCSTFMLYLGVNKTFDLPHHTIWFAEDYRQNVEDITNAKILSDDPSIYIQNAVVTDPTVAPQGKSTLYILAPVPNNFSNIEWEKCEKDYRDMLIGMLEQKLGVDNLAQYIEEEKMISPRGWEEEMDVYKGATFNLGHQLTQMLTFRPHNKFEELDHCWLVGGGTHPGSGLPIILESARITANGILRKEKMTEFAVKPLPKVELFDPKMPKGHGNGIDAVQI</sequence>
<evidence type="ECO:0000256" key="3">
    <source>
        <dbReference type="ARBA" id="ARBA00023002"/>
    </source>
</evidence>
<evidence type="ECO:0000313" key="9">
    <source>
        <dbReference type="EMBL" id="SUV16318.1"/>
    </source>
</evidence>
<keyword evidence="2 5" id="KW-0125">Carotenoid biosynthesis</keyword>
<evidence type="ECO:0000256" key="1">
    <source>
        <dbReference type="ARBA" id="ARBA00004829"/>
    </source>
</evidence>
<evidence type="ECO:0000313" key="10">
    <source>
        <dbReference type="Proteomes" id="UP000238825"/>
    </source>
</evidence>
<dbReference type="Proteomes" id="UP000255295">
    <property type="component" value="Unassembled WGS sequence"/>
</dbReference>
<dbReference type="Proteomes" id="UP000238825">
    <property type="component" value="Chromosome"/>
</dbReference>
<dbReference type="EMBL" id="CP019980">
    <property type="protein sequence ID" value="AVK97759.1"/>
    <property type="molecule type" value="Genomic_DNA"/>
</dbReference>
<accession>A0A2S0K375</accession>
<reference evidence="9 11" key="2">
    <citation type="submission" date="2018-06" db="EMBL/GenBank/DDBJ databases">
        <authorList>
            <consortium name="Pathogen Informatics"/>
            <person name="Doyle S."/>
        </authorList>
    </citation>
    <scope>NUCLEOTIDE SEQUENCE [LARGE SCALE GENOMIC DNA]</scope>
    <source>
        <strain evidence="9 11">NCTC10338</strain>
    </source>
</reference>
<keyword evidence="3 5" id="KW-0560">Oxidoreductase</keyword>
<dbReference type="PANTHER" id="PTHR43734">
    <property type="entry name" value="PHYTOENE DESATURASE"/>
    <property type="match status" value="1"/>
</dbReference>
<name>A0A2S0K375_LYSSH</name>
<organism evidence="8 10">
    <name type="scientific">Lysinibacillus sphaericus</name>
    <name type="common">Bacillus sphaericus</name>
    <dbReference type="NCBI Taxonomy" id="1421"/>
    <lineage>
        <taxon>Bacteria</taxon>
        <taxon>Bacillati</taxon>
        <taxon>Bacillota</taxon>
        <taxon>Bacilli</taxon>
        <taxon>Bacillales</taxon>
        <taxon>Bacillaceae</taxon>
        <taxon>Lysinibacillus</taxon>
    </lineage>
</organism>
<dbReference type="Pfam" id="PF01593">
    <property type="entry name" value="Amino_oxidase"/>
    <property type="match status" value="1"/>
</dbReference>
<dbReference type="InterPro" id="IPR002937">
    <property type="entry name" value="Amino_oxidase"/>
</dbReference>
<keyword evidence="6" id="KW-0812">Transmembrane</keyword>
<feature type="transmembrane region" description="Helical" evidence="6">
    <location>
        <begin position="7"/>
        <end position="28"/>
    </location>
</feature>
<keyword evidence="6" id="KW-1133">Transmembrane helix</keyword>
<dbReference type="AlphaFoldDB" id="A0A2S0K375"/>
<keyword evidence="6" id="KW-0472">Membrane</keyword>
<evidence type="ECO:0000256" key="2">
    <source>
        <dbReference type="ARBA" id="ARBA00022746"/>
    </source>
</evidence>
<evidence type="ECO:0000313" key="11">
    <source>
        <dbReference type="Proteomes" id="UP000255295"/>
    </source>
</evidence>
<proteinExistence type="inferred from homology"/>
<dbReference type="EC" id="1.3.8.2" evidence="9"/>
<dbReference type="GO" id="GO:0102223">
    <property type="term" value="F:4,4'-diapophytoene desaturase (4,4'-diaponeurosporene-forming)"/>
    <property type="evidence" value="ECO:0007669"/>
    <property type="project" value="UniProtKB-EC"/>
</dbReference>
<dbReference type="InterPro" id="IPR014105">
    <property type="entry name" value="Carotenoid/retinoid_OxRdtase"/>
</dbReference>
<dbReference type="RefSeq" id="WP_024361457.1">
    <property type="nucleotide sequence ID" value="NZ_BJNS01000018.1"/>
</dbReference>
<gene>
    <name evidence="9" type="primary">crtI</name>
    <name evidence="8" type="ORF">LS41612_16485</name>
    <name evidence="9" type="ORF">NCTC10338_01396</name>
</gene>
<evidence type="ECO:0000256" key="5">
    <source>
        <dbReference type="RuleBase" id="RU362075"/>
    </source>
</evidence>
<evidence type="ECO:0000313" key="8">
    <source>
        <dbReference type="EMBL" id="AVK97759.1"/>
    </source>
</evidence>
<dbReference type="PRINTS" id="PR00420">
    <property type="entry name" value="RNGMNOXGNASE"/>
</dbReference>
<comment type="similarity">
    <text evidence="4">Belongs to the carotenoid/retinoid oxidoreductase family. CrtN subfamily.</text>
</comment>
<dbReference type="Gene3D" id="3.50.50.60">
    <property type="entry name" value="FAD/NAD(P)-binding domain"/>
    <property type="match status" value="2"/>
</dbReference>
<comment type="pathway">
    <text evidence="1 5">Carotenoid biosynthesis.</text>
</comment>
<dbReference type="SUPFAM" id="SSF51905">
    <property type="entry name" value="FAD/NAD(P)-binding domain"/>
    <property type="match status" value="1"/>
</dbReference>
<dbReference type="GO" id="GO:0016117">
    <property type="term" value="P:carotenoid biosynthetic process"/>
    <property type="evidence" value="ECO:0007669"/>
    <property type="project" value="UniProtKB-KW"/>
</dbReference>
<evidence type="ECO:0000256" key="6">
    <source>
        <dbReference type="SAM" id="Phobius"/>
    </source>
</evidence>
<protein>
    <submittedName>
        <fullName evidence="8">Phytoene desaturase</fullName>
        <ecNumber evidence="9">1.14.99.-</ecNumber>
        <ecNumber evidence="9">1.3.8.2</ecNumber>
    </submittedName>
</protein>
<dbReference type="NCBIfam" id="TIGR02734">
    <property type="entry name" value="crtI_fam"/>
    <property type="match status" value="1"/>
</dbReference>
<dbReference type="EMBL" id="UFSZ01000001">
    <property type="protein sequence ID" value="SUV16318.1"/>
    <property type="molecule type" value="Genomic_DNA"/>
</dbReference>